<dbReference type="InterPro" id="IPR044666">
    <property type="entry name" value="Cyclophilin_A-like"/>
</dbReference>
<reference evidence="7" key="2">
    <citation type="submission" date="2010-04" db="EMBL/GenBank/DDBJ databases">
        <title>Genome sequence of Salinibacter ruber M8.</title>
        <authorList>
            <consortium name="Genoscope"/>
        </authorList>
    </citation>
    <scope>NUCLEOTIDE SEQUENCE [LARGE SCALE GENOMIC DNA]</scope>
    <source>
        <strain evidence="7">M8</strain>
    </source>
</reference>
<dbReference type="SUPFAM" id="SSF50891">
    <property type="entry name" value="Cyclophilin-like"/>
    <property type="match status" value="1"/>
</dbReference>
<dbReference type="InterPro" id="IPR016024">
    <property type="entry name" value="ARM-type_fold"/>
</dbReference>
<evidence type="ECO:0000313" key="7">
    <source>
        <dbReference type="Proteomes" id="UP000000933"/>
    </source>
</evidence>
<dbReference type="GO" id="GO:0003755">
    <property type="term" value="F:peptidyl-prolyl cis-trans isomerase activity"/>
    <property type="evidence" value="ECO:0007669"/>
    <property type="project" value="UniProtKB-KW"/>
</dbReference>
<dbReference type="Proteomes" id="UP000000933">
    <property type="component" value="Chromosome"/>
</dbReference>
<keyword evidence="3" id="KW-0697">Rotamase</keyword>
<dbReference type="EMBL" id="FP565814">
    <property type="protein sequence ID" value="CBH25570.1"/>
    <property type="molecule type" value="Genomic_DNA"/>
</dbReference>
<dbReference type="PANTHER" id="PTHR45625">
    <property type="entry name" value="PEPTIDYL-PROLYL CIS-TRANS ISOMERASE-RELATED"/>
    <property type="match status" value="1"/>
</dbReference>
<evidence type="ECO:0000256" key="3">
    <source>
        <dbReference type="ARBA" id="ARBA00023110"/>
    </source>
</evidence>
<dbReference type="GO" id="GO:0006457">
    <property type="term" value="P:protein folding"/>
    <property type="evidence" value="ECO:0007669"/>
    <property type="project" value="InterPro"/>
</dbReference>
<dbReference type="Gene3D" id="1.25.10.10">
    <property type="entry name" value="Leucine-rich Repeat Variant"/>
    <property type="match status" value="3"/>
</dbReference>
<dbReference type="SUPFAM" id="SSF48371">
    <property type="entry name" value="ARM repeat"/>
    <property type="match status" value="1"/>
</dbReference>
<feature type="domain" description="PPIase cyclophilin-type" evidence="5">
    <location>
        <begin position="569"/>
        <end position="706"/>
    </location>
</feature>
<evidence type="ECO:0000256" key="4">
    <source>
        <dbReference type="ARBA" id="ARBA00023235"/>
    </source>
</evidence>
<name>D5HC15_SALRM</name>
<dbReference type="SMART" id="SM00567">
    <property type="entry name" value="EZ_HEAT"/>
    <property type="match status" value="5"/>
</dbReference>
<dbReference type="InterPro" id="IPR011989">
    <property type="entry name" value="ARM-like"/>
</dbReference>
<organism evidence="6 7">
    <name type="scientific">Salinibacter ruber (strain M8)</name>
    <dbReference type="NCBI Taxonomy" id="761659"/>
    <lineage>
        <taxon>Bacteria</taxon>
        <taxon>Pseudomonadati</taxon>
        <taxon>Rhodothermota</taxon>
        <taxon>Rhodothermia</taxon>
        <taxon>Rhodothermales</taxon>
        <taxon>Salinibacteraceae</taxon>
        <taxon>Salinibacter</taxon>
    </lineage>
</organism>
<evidence type="ECO:0000259" key="5">
    <source>
        <dbReference type="PROSITE" id="PS50072"/>
    </source>
</evidence>
<comment type="similarity">
    <text evidence="1">Belongs to the cyclophilin-type PPIase family.</text>
</comment>
<reference evidence="6 7" key="1">
    <citation type="journal article" date="2010" name="ISME J.">
        <title>Fine-scale evolution: genomic, phenotypic and ecological differentiation in two coexisting Salinibacter ruber strains.</title>
        <authorList>
            <person name="Pena A."/>
            <person name="Teeling H."/>
            <person name="Huerta-Cepas J."/>
            <person name="Santos F."/>
            <person name="Yarza P."/>
            <person name="Brito-Echeverria J."/>
            <person name="Lucio M."/>
            <person name="Schmitt-Kopplin P."/>
            <person name="Meseguer I."/>
            <person name="Schenowitz C."/>
            <person name="Dossat C."/>
            <person name="Barbe V."/>
            <person name="Dopazo J."/>
            <person name="Rossello-Mora R."/>
            <person name="Schuler M."/>
            <person name="Glockner F.O."/>
            <person name="Amann R."/>
            <person name="Gabaldon T."/>
            <person name="Anton J."/>
        </authorList>
    </citation>
    <scope>NUCLEOTIDE SEQUENCE [LARGE SCALE GENOMIC DNA]</scope>
    <source>
        <strain evidence="6 7">M8</strain>
    </source>
</reference>
<dbReference type="CDD" id="cd00317">
    <property type="entry name" value="cyclophilin"/>
    <property type="match status" value="1"/>
</dbReference>
<dbReference type="InterPro" id="IPR004155">
    <property type="entry name" value="PBS_lyase_HEAT"/>
</dbReference>
<dbReference type="InterPro" id="IPR002130">
    <property type="entry name" value="Cyclophilin-type_PPIase_dom"/>
</dbReference>
<dbReference type="InterPro" id="IPR029000">
    <property type="entry name" value="Cyclophilin-like_dom_sf"/>
</dbReference>
<dbReference type="Gene3D" id="2.40.100.10">
    <property type="entry name" value="Cyclophilin-like"/>
    <property type="match status" value="1"/>
</dbReference>
<dbReference type="KEGG" id="srm:SRM_02649"/>
<accession>D5HC15</accession>
<dbReference type="PANTHER" id="PTHR45625:SF4">
    <property type="entry name" value="PEPTIDYLPROLYL ISOMERASE DOMAIN AND WD REPEAT-CONTAINING PROTEIN 1"/>
    <property type="match status" value="1"/>
</dbReference>
<dbReference type="Pfam" id="PF13646">
    <property type="entry name" value="HEAT_2"/>
    <property type="match status" value="2"/>
</dbReference>
<dbReference type="HOGENOM" id="CLU_416637_0_0_10"/>
<dbReference type="PRINTS" id="PR00153">
    <property type="entry name" value="CSAPPISMRASE"/>
</dbReference>
<dbReference type="AlphaFoldDB" id="D5HC15"/>
<sequence>MQECGRKGANTRRVVRFCPSPVSSHLSRRPMRTWLALPLVCLWSLTGVAAQPMPERPSDDLLTRPALQAVVKAQVDRNGALLREKIGADDADVRARAALALASVRDTSAIPGLLDLLSDSVPLVRTDAAFALAQMPSGVPAAPLLQALRFERDPSVQRRLIDALGATGDTQSLRDLIRLRPPPARHSDLALTIARYGMRGVTDSTATTWLLNHLRSDDPWTRRNAAYALGRVEALAAGRADTIRAVLNDTAPDDPAAMHLLRALGTTGDAADAPRLADWLRTAPDWRTRVEAARGLSALAPAGESRNALVAALNDGHPLVARTAAETLAGLDWSPDRVAAVGAWLDAHPRRWRVTAPLLLGLARNGRSERVLNTVGRWRAERSPVAYAAGLPALAPLDRPRADTMLHAALRHDDMRVAAAAVQALTARWERTRPTNAEATFKRLSAAVHRGDPALLYHGASALADSAFASMGAADTLAATYRTLATPDDLEGMTAVLGALGTLGGSTAETTLRDALDHPHHTVRNAAAQGLSAATDSTVTAAAKPLPGTPSIDWDALQALGPHPRLVLETNRGTVTIALDTEQAPQTTQAITRFAQEGRYDGVPFHRVVPNFVVQGGDFARRDGFGGPGFFLRTEATRIGHRRGTIGMASAGTDTEGSQFFVSHSMQPHLDGSYTAFGRVTDGMDVVDRLRAFDRIESARVEATDE</sequence>
<evidence type="ECO:0000256" key="1">
    <source>
        <dbReference type="ARBA" id="ARBA00007365"/>
    </source>
</evidence>
<evidence type="ECO:0000313" key="6">
    <source>
        <dbReference type="EMBL" id="CBH25570.1"/>
    </source>
</evidence>
<dbReference type="InterPro" id="IPR020892">
    <property type="entry name" value="Cyclophilin-type_PPIase_CS"/>
</dbReference>
<dbReference type="PROSITE" id="PS00170">
    <property type="entry name" value="CSA_PPIASE_1"/>
    <property type="match status" value="1"/>
</dbReference>
<keyword evidence="4 6" id="KW-0413">Isomerase</keyword>
<evidence type="ECO:0000256" key="2">
    <source>
        <dbReference type="ARBA" id="ARBA00013194"/>
    </source>
</evidence>
<gene>
    <name evidence="6" type="ordered locus">SRM_02649</name>
</gene>
<proteinExistence type="inferred from homology"/>
<dbReference type="Pfam" id="PF00160">
    <property type="entry name" value="Pro_isomerase"/>
    <property type="match status" value="1"/>
</dbReference>
<dbReference type="PROSITE" id="PS50072">
    <property type="entry name" value="CSA_PPIASE_2"/>
    <property type="match status" value="1"/>
</dbReference>
<protein>
    <recommendedName>
        <fullName evidence="2">peptidylprolyl isomerase</fullName>
        <ecNumber evidence="2">5.2.1.8</ecNumber>
    </recommendedName>
</protein>
<dbReference type="EC" id="5.2.1.8" evidence="2"/>